<dbReference type="GO" id="GO:0004497">
    <property type="term" value="F:monooxygenase activity"/>
    <property type="evidence" value="ECO:0007669"/>
    <property type="project" value="UniProtKB-KW"/>
</dbReference>
<dbReference type="EMBL" id="VDMD01000018">
    <property type="protein sequence ID" value="TRM61022.1"/>
    <property type="molecule type" value="Genomic_DNA"/>
</dbReference>
<evidence type="ECO:0000313" key="9">
    <source>
        <dbReference type="Proteomes" id="UP000320762"/>
    </source>
</evidence>
<dbReference type="InterPro" id="IPR001128">
    <property type="entry name" value="Cyt_P450"/>
</dbReference>
<dbReference type="CDD" id="cd00302">
    <property type="entry name" value="cytochrome_P450"/>
    <property type="match status" value="1"/>
</dbReference>
<evidence type="ECO:0000256" key="2">
    <source>
        <dbReference type="ARBA" id="ARBA00022723"/>
    </source>
</evidence>
<evidence type="ECO:0000256" key="5">
    <source>
        <dbReference type="PIRSR" id="PIRSR602401-1"/>
    </source>
</evidence>
<dbReference type="PROSITE" id="PS00086">
    <property type="entry name" value="CYTOCHROME_P450"/>
    <property type="match status" value="1"/>
</dbReference>
<reference evidence="8 9" key="1">
    <citation type="journal article" date="2019" name="New Phytol.">
        <title>Comparative genomics reveals unique wood-decay strategies and fruiting body development in the Schizophyllaceae.</title>
        <authorList>
            <person name="Almasi E."/>
            <person name="Sahu N."/>
            <person name="Krizsan K."/>
            <person name="Balint B."/>
            <person name="Kovacs G.M."/>
            <person name="Kiss B."/>
            <person name="Cseklye J."/>
            <person name="Drula E."/>
            <person name="Henrissat B."/>
            <person name="Nagy I."/>
            <person name="Chovatia M."/>
            <person name="Adam C."/>
            <person name="LaButti K."/>
            <person name="Lipzen A."/>
            <person name="Riley R."/>
            <person name="Grigoriev I.V."/>
            <person name="Nagy L.G."/>
        </authorList>
    </citation>
    <scope>NUCLEOTIDE SEQUENCE [LARGE SCALE GENOMIC DNA]</scope>
    <source>
        <strain evidence="8 9">NL-1724</strain>
    </source>
</reference>
<dbReference type="GO" id="GO:0020037">
    <property type="term" value="F:heme binding"/>
    <property type="evidence" value="ECO:0007669"/>
    <property type="project" value="InterPro"/>
</dbReference>
<evidence type="ECO:0000256" key="1">
    <source>
        <dbReference type="ARBA" id="ARBA00010617"/>
    </source>
</evidence>
<comment type="caution">
    <text evidence="8">The sequence shown here is derived from an EMBL/GenBank/DDBJ whole genome shotgun (WGS) entry which is preliminary data.</text>
</comment>
<dbReference type="AlphaFoldDB" id="A0A550C8A0"/>
<organism evidence="8 9">
    <name type="scientific">Schizophyllum amplum</name>
    <dbReference type="NCBI Taxonomy" id="97359"/>
    <lineage>
        <taxon>Eukaryota</taxon>
        <taxon>Fungi</taxon>
        <taxon>Dikarya</taxon>
        <taxon>Basidiomycota</taxon>
        <taxon>Agaricomycotina</taxon>
        <taxon>Agaricomycetes</taxon>
        <taxon>Agaricomycetidae</taxon>
        <taxon>Agaricales</taxon>
        <taxon>Schizophyllaceae</taxon>
        <taxon>Schizophyllum</taxon>
    </lineage>
</organism>
<keyword evidence="3 6" id="KW-0560">Oxidoreductase</keyword>
<keyword evidence="5 6" id="KW-0349">Heme</keyword>
<dbReference type="Pfam" id="PF00067">
    <property type="entry name" value="p450"/>
    <property type="match status" value="2"/>
</dbReference>
<keyword evidence="6" id="KW-0503">Monooxygenase</keyword>
<sequence length="489" mass="55076">MSPSPLVIAAACIAVPVFWAVHTRTALPALPYRLPWMATCCSYFRGATTSSDWLAHIQEQYGEICELYLPLWGRILVIGHPTWLQHVKQGDTERYSRGPIAIGVFKEFPGPKTPVASEGAEWRKARKVMAPIFSVKSFTNHISHSMRDISSVTRQLLSNIAAEDGSHLTGKIALEIFTVSCLSVKTDKLRTDPKCLKEDDYLRDCLIAVSQTSRLFNPFYKWTEKLTGESRKFETARAYIRSIVDDVVAKRRATEGTDGVKHGDYLSQILNDPTMRMRSSCATRSGDNTRNSLAWAMHALLQHPDWMEKMREEALANGHFRGPDDRRFPIHMAVFYEVVRLWPGLPKKRGWLSTMMCCPNPGHGLAAVKVNKGDYVLWSDYVMMRNPKVSSLRPTTTFLLTGFYAGWGPDANVFDPSRHLKDGIFYKPGQPDFNGFGSGPRLCPAAQMAAYEFVAIWASLLPHFDFERAYKEEPKMDEAFTVAVAGKLP</sequence>
<feature type="signal peptide" evidence="7">
    <location>
        <begin position="1"/>
        <end position="20"/>
    </location>
</feature>
<dbReference type="Gene3D" id="1.10.630.10">
    <property type="entry name" value="Cytochrome P450"/>
    <property type="match status" value="1"/>
</dbReference>
<dbReference type="InterPro" id="IPR036396">
    <property type="entry name" value="Cyt_P450_sf"/>
</dbReference>
<accession>A0A550C8A0</accession>
<evidence type="ECO:0000313" key="8">
    <source>
        <dbReference type="EMBL" id="TRM61022.1"/>
    </source>
</evidence>
<dbReference type="PANTHER" id="PTHR24296">
    <property type="entry name" value="CYTOCHROME P450"/>
    <property type="match status" value="1"/>
</dbReference>
<dbReference type="GO" id="GO:0006629">
    <property type="term" value="P:lipid metabolic process"/>
    <property type="evidence" value="ECO:0007669"/>
    <property type="project" value="UniProtKB-ARBA"/>
</dbReference>
<keyword evidence="7" id="KW-0732">Signal</keyword>
<keyword evidence="9" id="KW-1185">Reference proteome</keyword>
<proteinExistence type="inferred from homology"/>
<gene>
    <name evidence="8" type="ORF">BD626DRAFT_549288</name>
</gene>
<comment type="cofactor">
    <cofactor evidence="5">
        <name>heme</name>
        <dbReference type="ChEBI" id="CHEBI:30413"/>
    </cofactor>
</comment>
<dbReference type="GO" id="GO:0016705">
    <property type="term" value="F:oxidoreductase activity, acting on paired donors, with incorporation or reduction of molecular oxygen"/>
    <property type="evidence" value="ECO:0007669"/>
    <property type="project" value="InterPro"/>
</dbReference>
<comment type="similarity">
    <text evidence="1 6">Belongs to the cytochrome P450 family.</text>
</comment>
<dbReference type="SUPFAM" id="SSF48264">
    <property type="entry name" value="Cytochrome P450"/>
    <property type="match status" value="1"/>
</dbReference>
<dbReference type="Proteomes" id="UP000320762">
    <property type="component" value="Unassembled WGS sequence"/>
</dbReference>
<evidence type="ECO:0000256" key="3">
    <source>
        <dbReference type="ARBA" id="ARBA00023002"/>
    </source>
</evidence>
<dbReference type="InterPro" id="IPR002401">
    <property type="entry name" value="Cyt_P450_E_grp-I"/>
</dbReference>
<protein>
    <submittedName>
        <fullName evidence="8">Cytochrome P450</fullName>
    </submittedName>
</protein>
<dbReference type="STRING" id="97359.A0A550C8A0"/>
<keyword evidence="4 5" id="KW-0408">Iron</keyword>
<keyword evidence="2 5" id="KW-0479">Metal-binding</keyword>
<evidence type="ECO:0000256" key="4">
    <source>
        <dbReference type="ARBA" id="ARBA00023004"/>
    </source>
</evidence>
<feature type="chain" id="PRO_5022180563" evidence="7">
    <location>
        <begin position="21"/>
        <end position="489"/>
    </location>
</feature>
<evidence type="ECO:0000256" key="7">
    <source>
        <dbReference type="SAM" id="SignalP"/>
    </source>
</evidence>
<name>A0A550C8A0_9AGAR</name>
<dbReference type="InterPro" id="IPR017972">
    <property type="entry name" value="Cyt_P450_CS"/>
</dbReference>
<feature type="binding site" description="axial binding residue" evidence="5">
    <location>
        <position position="443"/>
    </location>
    <ligand>
        <name>heme</name>
        <dbReference type="ChEBI" id="CHEBI:30413"/>
    </ligand>
    <ligandPart>
        <name>Fe</name>
        <dbReference type="ChEBI" id="CHEBI:18248"/>
    </ligandPart>
</feature>
<dbReference type="PRINTS" id="PR00463">
    <property type="entry name" value="EP450I"/>
</dbReference>
<dbReference type="GO" id="GO:0005506">
    <property type="term" value="F:iron ion binding"/>
    <property type="evidence" value="ECO:0007669"/>
    <property type="project" value="InterPro"/>
</dbReference>
<dbReference type="OrthoDB" id="1470350at2759"/>
<evidence type="ECO:0000256" key="6">
    <source>
        <dbReference type="RuleBase" id="RU000461"/>
    </source>
</evidence>